<gene>
    <name evidence="3" type="ORF">CR203_22465</name>
</gene>
<dbReference type="AlphaFoldDB" id="A0A3A9KCK4"/>
<dbReference type="OrthoDB" id="2965336at2"/>
<name>A0A3A9KCK4_9BACI</name>
<keyword evidence="4" id="KW-1185">Reference proteome</keyword>
<proteinExistence type="predicted"/>
<accession>A0A3A9KCK4</accession>
<organism evidence="3 4">
    <name type="scientific">Salipaludibacillus neizhouensis</name>
    <dbReference type="NCBI Taxonomy" id="885475"/>
    <lineage>
        <taxon>Bacteria</taxon>
        <taxon>Bacillati</taxon>
        <taxon>Bacillota</taxon>
        <taxon>Bacilli</taxon>
        <taxon>Bacillales</taxon>
        <taxon>Bacillaceae</taxon>
    </lineage>
</organism>
<feature type="region of interest" description="Disordered" evidence="1">
    <location>
        <begin position="86"/>
        <end position="176"/>
    </location>
</feature>
<evidence type="ECO:0000313" key="3">
    <source>
        <dbReference type="EMBL" id="RKL65115.1"/>
    </source>
</evidence>
<dbReference type="Proteomes" id="UP000281498">
    <property type="component" value="Unassembled WGS sequence"/>
</dbReference>
<feature type="compositionally biased region" description="Polar residues" evidence="1">
    <location>
        <begin position="110"/>
        <end position="130"/>
    </location>
</feature>
<dbReference type="RefSeq" id="WP_110939300.1">
    <property type="nucleotide sequence ID" value="NZ_NJAW01000037.1"/>
</dbReference>
<comment type="caution">
    <text evidence="3">The sequence shown here is derived from an EMBL/GenBank/DDBJ whole genome shotgun (WGS) entry which is preliminary data.</text>
</comment>
<keyword evidence="2" id="KW-0472">Membrane</keyword>
<protein>
    <submittedName>
        <fullName evidence="3">Uncharacterized protein</fullName>
    </submittedName>
</protein>
<evidence type="ECO:0000256" key="1">
    <source>
        <dbReference type="SAM" id="MobiDB-lite"/>
    </source>
</evidence>
<reference evidence="3 4" key="1">
    <citation type="submission" date="2017-10" db="EMBL/GenBank/DDBJ databases">
        <title>Bacillus sp. nov., a halophilic bacterium isolated from a Keqin Lake.</title>
        <authorList>
            <person name="Wang H."/>
        </authorList>
    </citation>
    <scope>NUCLEOTIDE SEQUENCE [LARGE SCALE GENOMIC DNA]</scope>
    <source>
        <strain evidence="3 4">KCTC 13187</strain>
    </source>
</reference>
<evidence type="ECO:0000313" key="4">
    <source>
        <dbReference type="Proteomes" id="UP000281498"/>
    </source>
</evidence>
<feature type="compositionally biased region" description="Polar residues" evidence="1">
    <location>
        <begin position="90"/>
        <end position="101"/>
    </location>
</feature>
<keyword evidence="2" id="KW-0812">Transmembrane</keyword>
<evidence type="ECO:0000256" key="2">
    <source>
        <dbReference type="SAM" id="Phobius"/>
    </source>
</evidence>
<sequence>MSKNKWNEKDIEKTLSNLPSVKDKQSKDELFQAIEKRSEEVSLSRAANKRKKSWLFPALGSVAAIFIILLVIPSFINNNSQMSMDEANDSAENMESSSADNAENKVSLYSDDSGNETQESSIGTESQSSPRNDENASSNNNEATQENNSSVDVRSESNSSESIQEEEPVQIEDLTPSEFIAQIIPVEESDFPDGIAVLHPTEIDHTSTEELLATSLKASDPTIRSEMENITEVSLDEQLQDSVHLNFQEDHNLESLTSSEHQGLGLIFQELFTIYGIDEVELSVEGEPGIMFGQQGEVESLPIDLFNRGYYSYEKDGEVYLVSARIVGEQMRSDSGNALTYRETVERMAAMPDEHFYTSPVPDFVEVVNFRFDDKFVEVIYETEGPETEESQLDEMSTFYDSLILTAEPFSLDTLQITNETTGETKEVDLN</sequence>
<keyword evidence="2" id="KW-1133">Transmembrane helix</keyword>
<dbReference type="EMBL" id="PDOE01000022">
    <property type="protein sequence ID" value="RKL65115.1"/>
    <property type="molecule type" value="Genomic_DNA"/>
</dbReference>
<feature type="transmembrane region" description="Helical" evidence="2">
    <location>
        <begin position="54"/>
        <end position="76"/>
    </location>
</feature>
<feature type="compositionally biased region" description="Low complexity" evidence="1">
    <location>
        <begin position="135"/>
        <end position="162"/>
    </location>
</feature>